<reference evidence="2" key="1">
    <citation type="submission" date="2021-04" db="EMBL/GenBank/DDBJ databases">
        <title>Luteolibacter sp. 32A isolated from the skin of an Anderson's salamander (Ambystoma andersonii).</title>
        <authorList>
            <person name="Spergser J."/>
            <person name="Busse H.-J."/>
        </authorList>
    </citation>
    <scope>NUCLEOTIDE SEQUENCE</scope>
    <source>
        <strain evidence="2">32A</strain>
    </source>
</reference>
<feature type="region of interest" description="Disordered" evidence="1">
    <location>
        <begin position="182"/>
        <end position="201"/>
    </location>
</feature>
<organism evidence="2 3">
    <name type="scientific">Luteolibacter ambystomatis</name>
    <dbReference type="NCBI Taxonomy" id="2824561"/>
    <lineage>
        <taxon>Bacteria</taxon>
        <taxon>Pseudomonadati</taxon>
        <taxon>Verrucomicrobiota</taxon>
        <taxon>Verrucomicrobiia</taxon>
        <taxon>Verrucomicrobiales</taxon>
        <taxon>Verrucomicrobiaceae</taxon>
        <taxon>Luteolibacter</taxon>
    </lineage>
</organism>
<evidence type="ECO:0000313" key="2">
    <source>
        <dbReference type="EMBL" id="QUE53147.1"/>
    </source>
</evidence>
<evidence type="ECO:0000313" key="3">
    <source>
        <dbReference type="Proteomes" id="UP000676169"/>
    </source>
</evidence>
<keyword evidence="3" id="KW-1185">Reference proteome</keyword>
<protein>
    <submittedName>
        <fullName evidence="2">Uncharacterized protein</fullName>
    </submittedName>
</protein>
<name>A0A975J378_9BACT</name>
<dbReference type="RefSeq" id="WP_211634491.1">
    <property type="nucleotide sequence ID" value="NZ_CP073100.1"/>
</dbReference>
<feature type="region of interest" description="Disordered" evidence="1">
    <location>
        <begin position="126"/>
        <end position="148"/>
    </location>
</feature>
<dbReference type="KEGG" id="lamb:KBB96_09665"/>
<gene>
    <name evidence="2" type="ORF">KBB96_09665</name>
</gene>
<dbReference type="AlphaFoldDB" id="A0A975J378"/>
<sequence length="201" mass="22490">MKATMRTTCWLALGLLGIFLGRLALQDGRGSQALAFFQQVAAVAQTMENRAHRPAADVSAADLMMAESSTEAVSPQALAQQQRRVKDRMAELTESLDLDVEQVAKLRPIVEHAEASMTRAMERFFDKEPRTASASPPPSPGEVMRESHELADSQITALLRPDQEEKFQTWLQERKERIRHVANRRNMRPPGNGMQQPVQDA</sequence>
<evidence type="ECO:0000256" key="1">
    <source>
        <dbReference type="SAM" id="MobiDB-lite"/>
    </source>
</evidence>
<dbReference type="EMBL" id="CP073100">
    <property type="protein sequence ID" value="QUE53147.1"/>
    <property type="molecule type" value="Genomic_DNA"/>
</dbReference>
<accession>A0A975J378</accession>
<proteinExistence type="predicted"/>
<dbReference type="Proteomes" id="UP000676169">
    <property type="component" value="Chromosome"/>
</dbReference>